<keyword evidence="2" id="KW-1133">Transmembrane helix</keyword>
<feature type="region of interest" description="Disordered" evidence="1">
    <location>
        <begin position="392"/>
        <end position="411"/>
    </location>
</feature>
<keyword evidence="4" id="KW-1185">Reference proteome</keyword>
<dbReference type="AlphaFoldDB" id="A0A250XGK9"/>
<evidence type="ECO:0000256" key="1">
    <source>
        <dbReference type="SAM" id="MobiDB-lite"/>
    </source>
</evidence>
<dbReference type="SUPFAM" id="SSF63825">
    <property type="entry name" value="YWTD domain"/>
    <property type="match status" value="1"/>
</dbReference>
<dbReference type="EMBL" id="BEGY01000076">
    <property type="protein sequence ID" value="GAX82193.1"/>
    <property type="molecule type" value="Genomic_DNA"/>
</dbReference>
<evidence type="ECO:0000313" key="4">
    <source>
        <dbReference type="Proteomes" id="UP000232323"/>
    </source>
</evidence>
<proteinExistence type="predicted"/>
<feature type="transmembrane region" description="Helical" evidence="2">
    <location>
        <begin position="12"/>
        <end position="33"/>
    </location>
</feature>
<evidence type="ECO:0008006" key="5">
    <source>
        <dbReference type="Google" id="ProtNLM"/>
    </source>
</evidence>
<evidence type="ECO:0000313" key="3">
    <source>
        <dbReference type="EMBL" id="GAX82193.1"/>
    </source>
</evidence>
<dbReference type="OrthoDB" id="411451at2759"/>
<organism evidence="3 4">
    <name type="scientific">Chlamydomonas eustigma</name>
    <dbReference type="NCBI Taxonomy" id="1157962"/>
    <lineage>
        <taxon>Eukaryota</taxon>
        <taxon>Viridiplantae</taxon>
        <taxon>Chlorophyta</taxon>
        <taxon>core chlorophytes</taxon>
        <taxon>Chlorophyceae</taxon>
        <taxon>CS clade</taxon>
        <taxon>Chlamydomonadales</taxon>
        <taxon>Chlamydomonadaceae</taxon>
        <taxon>Chlamydomonas</taxon>
    </lineage>
</organism>
<keyword evidence="2" id="KW-0812">Transmembrane</keyword>
<gene>
    <name evidence="3" type="ORF">CEUSTIGMA_g9621.t1</name>
</gene>
<sequence length="692" mass="77219">MALRRQPKKSSDTFSFQNVVVLLLLGYIIYVFLTTLTRRLAATSNSSKIQLATKSEGTHKLRLLLSSHGRIMWYYPEDEHTVVLHQGQGVHYGTFTGKVSNSGALESVWVVLRPHNWHPESSVEVLLELDSETGQELNRVRVPSRFTHDAVRRGDQVYLCNTDEGSVLQLSYPSMSVVKSLSLFTPKQHVNTLAPLEEGKLWALLHNMGKSSIVRIDLTAQLPSVEVAITDVGYKAHGLVEWNHGFVVLDSDNSALVWVSGWEKNLSAKEILGRVKQFWKAEEGGKFLKGLAVVDDVAYFGISVFAARSKRQDAGVDSELAAFDLKKEVLLWRRKVPTKGLLNVVSAPQLGQDSTYRAIRSGLKQGGWVHEGLKEFSSDASKDSVVTTMRGLSSNDTNRLSKGHEPNATASVQSRHGFLSNEKVKAATAQLEELGYPARIGGHWASGLPFLDIHTKASASAWDAGIQLPLTMLNITNLKHKVESMPKIMWNEDEQRKSNAVIGGRQSNTQKYKPGVKAIYLIFSDRSIKHTFRFPYYQYFKDAIEPLLSQVLGEGELNKVVRMQLAYMPPEISSIKVHRDMGGYATNAHRIHIPVLTNPKVTFEICPALEKHSLTSHEEIGDDVLRPGDCLPIPMEEGMVFEVNNRVLHRVRNESPLDRVQLVVDVAEEPRVPQDISPGAECEYVHANVVCR</sequence>
<dbReference type="Proteomes" id="UP000232323">
    <property type="component" value="Unassembled WGS sequence"/>
</dbReference>
<dbReference type="SUPFAM" id="SSF51197">
    <property type="entry name" value="Clavaminate synthase-like"/>
    <property type="match status" value="1"/>
</dbReference>
<reference evidence="3 4" key="1">
    <citation type="submission" date="2017-08" db="EMBL/GenBank/DDBJ databases">
        <title>Acidophilic green algal genome provides insights into adaptation to an acidic environment.</title>
        <authorList>
            <person name="Hirooka S."/>
            <person name="Hirose Y."/>
            <person name="Kanesaki Y."/>
            <person name="Higuchi S."/>
            <person name="Fujiwara T."/>
            <person name="Onuma R."/>
            <person name="Era A."/>
            <person name="Ohbayashi R."/>
            <person name="Uzuka A."/>
            <person name="Nozaki H."/>
            <person name="Yoshikawa H."/>
            <person name="Miyagishima S.Y."/>
        </authorList>
    </citation>
    <scope>NUCLEOTIDE SEQUENCE [LARGE SCALE GENOMIC DNA]</scope>
    <source>
        <strain evidence="3 4">NIES-2499</strain>
    </source>
</reference>
<dbReference type="Gene3D" id="2.60.120.330">
    <property type="entry name" value="B-lactam Antibiotic, Isopenicillin N Synthase, Chain"/>
    <property type="match status" value="1"/>
</dbReference>
<comment type="caution">
    <text evidence="3">The sequence shown here is derived from an EMBL/GenBank/DDBJ whole genome shotgun (WGS) entry which is preliminary data.</text>
</comment>
<name>A0A250XGK9_9CHLO</name>
<accession>A0A250XGK9</accession>
<evidence type="ECO:0000256" key="2">
    <source>
        <dbReference type="SAM" id="Phobius"/>
    </source>
</evidence>
<dbReference type="InterPro" id="IPR027443">
    <property type="entry name" value="IPNS-like_sf"/>
</dbReference>
<keyword evidence="2" id="KW-0472">Membrane</keyword>
<protein>
    <recommendedName>
        <fullName evidence="5">Aspartyl/asparaginy/proline hydroxylase domain-containing protein</fullName>
    </recommendedName>
</protein>